<organism evidence="1 2">
    <name type="scientific">Coemansia nantahalensis</name>
    <dbReference type="NCBI Taxonomy" id="2789366"/>
    <lineage>
        <taxon>Eukaryota</taxon>
        <taxon>Fungi</taxon>
        <taxon>Fungi incertae sedis</taxon>
        <taxon>Zoopagomycota</taxon>
        <taxon>Kickxellomycotina</taxon>
        <taxon>Kickxellomycetes</taxon>
        <taxon>Kickxellales</taxon>
        <taxon>Kickxellaceae</taxon>
        <taxon>Coemansia</taxon>
    </lineage>
</organism>
<dbReference type="EMBL" id="JANBUJ010000132">
    <property type="protein sequence ID" value="KAJ2774128.1"/>
    <property type="molecule type" value="Genomic_DNA"/>
</dbReference>
<sequence length="203" mass="21941">MQIQALLCGLATMLVAVQAHNSMTFPCPRYSSKGTNCPQVPAGEQLDYDINSPISKADDPNPKPLCKHTTPWPTPAAKWTAGQSVTVTFVPQGIAHSGGHCEFSVSYDGGKTFVVIHQELQYCFFGQKPAGGSNAGKIDSYTFDLPKDLPSSDKAIFAWSWVNASGNREFYMNCADISISGTSKSFTGKKMTIANYKGYPTIP</sequence>
<comment type="caution">
    <text evidence="1">The sequence shown here is derived from an EMBL/GenBank/DDBJ whole genome shotgun (WGS) entry which is preliminary data.</text>
</comment>
<evidence type="ECO:0000313" key="2">
    <source>
        <dbReference type="Proteomes" id="UP001140234"/>
    </source>
</evidence>
<reference evidence="1" key="1">
    <citation type="submission" date="2022-07" db="EMBL/GenBank/DDBJ databases">
        <title>Phylogenomic reconstructions and comparative analyses of Kickxellomycotina fungi.</title>
        <authorList>
            <person name="Reynolds N.K."/>
            <person name="Stajich J.E."/>
            <person name="Barry K."/>
            <person name="Grigoriev I.V."/>
            <person name="Crous P."/>
            <person name="Smith M.E."/>
        </authorList>
    </citation>
    <scope>NUCLEOTIDE SEQUENCE</scope>
    <source>
        <strain evidence="1">CBS 109366</strain>
    </source>
</reference>
<evidence type="ECO:0000313" key="1">
    <source>
        <dbReference type="EMBL" id="KAJ2774128.1"/>
    </source>
</evidence>
<gene>
    <name evidence="1" type="ORF">IWQ57_000967</name>
</gene>
<protein>
    <submittedName>
        <fullName evidence="1">Uncharacterized protein</fullName>
    </submittedName>
</protein>
<dbReference type="Proteomes" id="UP001140234">
    <property type="component" value="Unassembled WGS sequence"/>
</dbReference>
<proteinExistence type="predicted"/>
<accession>A0ACC1K5Q0</accession>
<feature type="non-terminal residue" evidence="1">
    <location>
        <position position="203"/>
    </location>
</feature>
<name>A0ACC1K5Q0_9FUNG</name>
<keyword evidence="2" id="KW-1185">Reference proteome</keyword>